<evidence type="ECO:0000313" key="3">
    <source>
        <dbReference type="EMBL" id="KAK4203372.1"/>
    </source>
</evidence>
<feature type="region of interest" description="Disordered" evidence="1">
    <location>
        <begin position="30"/>
        <end position="101"/>
    </location>
</feature>
<proteinExistence type="predicted"/>
<sequence>MGNQQSYGLILVGVFSVLDIMAAFWALSRRRSVKARDDKSQLPLHRHKDPPRRSASAMHHAKHRTSVTPPSQVASSPMDDSQYGHSTEPTRPLPAHVRRSLGSGFGAEQIQSWVRSLPETAKPSHTEDR</sequence>
<organism evidence="3 4">
    <name type="scientific">Triangularia verruculosa</name>
    <dbReference type="NCBI Taxonomy" id="2587418"/>
    <lineage>
        <taxon>Eukaryota</taxon>
        <taxon>Fungi</taxon>
        <taxon>Dikarya</taxon>
        <taxon>Ascomycota</taxon>
        <taxon>Pezizomycotina</taxon>
        <taxon>Sordariomycetes</taxon>
        <taxon>Sordariomycetidae</taxon>
        <taxon>Sordariales</taxon>
        <taxon>Podosporaceae</taxon>
        <taxon>Triangularia</taxon>
    </lineage>
</organism>
<name>A0AAN6XRQ7_9PEZI</name>
<evidence type="ECO:0000313" key="4">
    <source>
        <dbReference type="Proteomes" id="UP001303160"/>
    </source>
</evidence>
<comment type="caution">
    <text evidence="3">The sequence shown here is derived from an EMBL/GenBank/DDBJ whole genome shotgun (WGS) entry which is preliminary data.</text>
</comment>
<dbReference type="EMBL" id="MU863889">
    <property type="protein sequence ID" value="KAK4203372.1"/>
    <property type="molecule type" value="Genomic_DNA"/>
</dbReference>
<reference evidence="3" key="2">
    <citation type="submission" date="2023-05" db="EMBL/GenBank/DDBJ databases">
        <authorList>
            <consortium name="Lawrence Berkeley National Laboratory"/>
            <person name="Steindorff A."/>
            <person name="Hensen N."/>
            <person name="Bonometti L."/>
            <person name="Westerberg I."/>
            <person name="Brannstrom I.O."/>
            <person name="Guillou S."/>
            <person name="Cros-Aarteil S."/>
            <person name="Calhoun S."/>
            <person name="Haridas S."/>
            <person name="Kuo A."/>
            <person name="Mondo S."/>
            <person name="Pangilinan J."/>
            <person name="Riley R."/>
            <person name="Labutti K."/>
            <person name="Andreopoulos B."/>
            <person name="Lipzen A."/>
            <person name="Chen C."/>
            <person name="Yanf M."/>
            <person name="Daum C."/>
            <person name="Ng V."/>
            <person name="Clum A."/>
            <person name="Ohm R."/>
            <person name="Martin F."/>
            <person name="Silar P."/>
            <person name="Natvig D."/>
            <person name="Lalanne C."/>
            <person name="Gautier V."/>
            <person name="Ament-Velasquez S.L."/>
            <person name="Kruys A."/>
            <person name="Hutchinson M.I."/>
            <person name="Powell A.J."/>
            <person name="Barry K."/>
            <person name="Miller A.N."/>
            <person name="Grigoriev I.V."/>
            <person name="Debuchy R."/>
            <person name="Gladieux P."/>
            <person name="Thoren M.H."/>
            <person name="Johannesson H."/>
        </authorList>
    </citation>
    <scope>NUCLEOTIDE SEQUENCE</scope>
    <source>
        <strain evidence="3">CBS 315.58</strain>
    </source>
</reference>
<reference evidence="3" key="1">
    <citation type="journal article" date="2023" name="Mol. Phylogenet. Evol.">
        <title>Genome-scale phylogeny and comparative genomics of the fungal order Sordariales.</title>
        <authorList>
            <person name="Hensen N."/>
            <person name="Bonometti L."/>
            <person name="Westerberg I."/>
            <person name="Brannstrom I.O."/>
            <person name="Guillou S."/>
            <person name="Cros-Aarteil S."/>
            <person name="Calhoun S."/>
            <person name="Haridas S."/>
            <person name="Kuo A."/>
            <person name="Mondo S."/>
            <person name="Pangilinan J."/>
            <person name="Riley R."/>
            <person name="LaButti K."/>
            <person name="Andreopoulos B."/>
            <person name="Lipzen A."/>
            <person name="Chen C."/>
            <person name="Yan M."/>
            <person name="Daum C."/>
            <person name="Ng V."/>
            <person name="Clum A."/>
            <person name="Steindorff A."/>
            <person name="Ohm R.A."/>
            <person name="Martin F."/>
            <person name="Silar P."/>
            <person name="Natvig D.O."/>
            <person name="Lalanne C."/>
            <person name="Gautier V."/>
            <person name="Ament-Velasquez S.L."/>
            <person name="Kruys A."/>
            <person name="Hutchinson M.I."/>
            <person name="Powell A.J."/>
            <person name="Barry K."/>
            <person name="Miller A.N."/>
            <person name="Grigoriev I.V."/>
            <person name="Debuchy R."/>
            <person name="Gladieux P."/>
            <person name="Hiltunen Thoren M."/>
            <person name="Johannesson H."/>
        </authorList>
    </citation>
    <scope>NUCLEOTIDE SEQUENCE</scope>
    <source>
        <strain evidence="3">CBS 315.58</strain>
    </source>
</reference>
<dbReference type="AlphaFoldDB" id="A0AAN6XRQ7"/>
<evidence type="ECO:0000256" key="1">
    <source>
        <dbReference type="SAM" id="MobiDB-lite"/>
    </source>
</evidence>
<evidence type="ECO:0000256" key="2">
    <source>
        <dbReference type="SAM" id="Phobius"/>
    </source>
</evidence>
<keyword evidence="2" id="KW-0472">Membrane</keyword>
<feature type="compositionally biased region" description="Polar residues" evidence="1">
    <location>
        <begin position="66"/>
        <end position="89"/>
    </location>
</feature>
<keyword evidence="2" id="KW-0812">Transmembrane</keyword>
<keyword evidence="2" id="KW-1133">Transmembrane helix</keyword>
<dbReference type="Proteomes" id="UP001303160">
    <property type="component" value="Unassembled WGS sequence"/>
</dbReference>
<gene>
    <name evidence="3" type="ORF">QBC40DRAFT_293773</name>
</gene>
<keyword evidence="4" id="KW-1185">Reference proteome</keyword>
<feature type="transmembrane region" description="Helical" evidence="2">
    <location>
        <begin position="6"/>
        <end position="27"/>
    </location>
</feature>
<protein>
    <submittedName>
        <fullName evidence="3">Uncharacterized protein</fullName>
    </submittedName>
</protein>
<accession>A0AAN6XRQ7</accession>